<dbReference type="InterPro" id="IPR039603">
    <property type="entry name" value="Ribosomal_mS41"/>
</dbReference>
<organism evidence="7 8">
    <name type="scientific">Guyanagaster necrorhizus</name>
    <dbReference type="NCBI Taxonomy" id="856835"/>
    <lineage>
        <taxon>Eukaryota</taxon>
        <taxon>Fungi</taxon>
        <taxon>Dikarya</taxon>
        <taxon>Basidiomycota</taxon>
        <taxon>Agaricomycotina</taxon>
        <taxon>Agaricomycetes</taxon>
        <taxon>Agaricomycetidae</taxon>
        <taxon>Agaricales</taxon>
        <taxon>Marasmiineae</taxon>
        <taxon>Physalacriaceae</taxon>
        <taxon>Guyanagaster</taxon>
    </lineage>
</organism>
<dbReference type="Gene3D" id="3.30.710.10">
    <property type="entry name" value="Potassium Channel Kv1.1, Chain A"/>
    <property type="match status" value="1"/>
</dbReference>
<dbReference type="GO" id="GO:0005739">
    <property type="term" value="C:mitochondrion"/>
    <property type="evidence" value="ECO:0007669"/>
    <property type="project" value="UniProtKB-SubCell"/>
</dbReference>
<evidence type="ECO:0000313" key="7">
    <source>
        <dbReference type="EMBL" id="KAG7442987.1"/>
    </source>
</evidence>
<comment type="similarity">
    <text evidence="2">Belongs to the mitochondrion-specific ribosomal protein mS41 family.</text>
</comment>
<protein>
    <recommendedName>
        <fullName evidence="4">Small ribosomal subunit protein mS41</fullName>
    </recommendedName>
</protein>
<dbReference type="Proteomes" id="UP000812287">
    <property type="component" value="Unassembled WGS sequence"/>
</dbReference>
<evidence type="ECO:0000256" key="1">
    <source>
        <dbReference type="ARBA" id="ARBA00004173"/>
    </source>
</evidence>
<sequence length="408" mass="47105">MTIPSIENRGEPWFDDGNIILVTQEKPTAFKLHRGVLARHSEIFQSMFEMPQPELQPEAADDMVDGCQVVTMHDPPLELSDLVKALYDGPLFDTQNINDFFYLAGLLRLSTKYFINHLRTACILYLSRTWAYTLKGHDEMVEIAINTSSIDKMTYPYVHPLHVLNLARETNVRLAVPSALYFLSLYRFEDILRADHPKLLVDHPSRPSSSLSPGDMSNYTLLLQWRIELTLDFIRRVCGQRVPSTGCLSKNCERNFARLTSRLSHSWMMRTALLHYVLQIIREVNDDSVYCDGGGTSSSSDQHIGSVNTPEEFLKSIGRSMETKYSVESWEEFWTKKGVHLKEAGLGIRDRRYMLWCMSKYRRGFPFEEFVHEPPPKKIVRGWGPSVQNGKRIRSRVHQDKSKKKKKT</sequence>
<feature type="domain" description="BTB" evidence="6">
    <location>
        <begin position="17"/>
        <end position="95"/>
    </location>
</feature>
<dbReference type="RefSeq" id="XP_043036487.1">
    <property type="nucleotide sequence ID" value="XM_043184381.1"/>
</dbReference>
<feature type="region of interest" description="Disordered" evidence="5">
    <location>
        <begin position="379"/>
        <end position="408"/>
    </location>
</feature>
<evidence type="ECO:0000256" key="4">
    <source>
        <dbReference type="ARBA" id="ARBA00035129"/>
    </source>
</evidence>
<dbReference type="InterPro" id="IPR000210">
    <property type="entry name" value="BTB/POZ_dom"/>
</dbReference>
<comment type="subcellular location">
    <subcellularLocation>
        <location evidence="1">Mitochondrion</location>
    </subcellularLocation>
</comment>
<dbReference type="SUPFAM" id="SSF54695">
    <property type="entry name" value="POZ domain"/>
    <property type="match status" value="1"/>
</dbReference>
<evidence type="ECO:0000256" key="2">
    <source>
        <dbReference type="ARBA" id="ARBA00010492"/>
    </source>
</evidence>
<comment type="caution">
    <text evidence="7">The sequence shown here is derived from an EMBL/GenBank/DDBJ whole genome shotgun (WGS) entry which is preliminary data.</text>
</comment>
<evidence type="ECO:0000256" key="5">
    <source>
        <dbReference type="SAM" id="MobiDB-lite"/>
    </source>
</evidence>
<reference evidence="7" key="1">
    <citation type="submission" date="2020-11" db="EMBL/GenBank/DDBJ databases">
        <title>Adaptations for nitrogen fixation in a non-lichenized fungal sporocarp promotes dispersal by wood-feeding termites.</title>
        <authorList>
            <consortium name="DOE Joint Genome Institute"/>
            <person name="Koch R.A."/>
            <person name="Yoon G."/>
            <person name="Arayal U."/>
            <person name="Lail K."/>
            <person name="Amirebrahimi M."/>
            <person name="Labutti K."/>
            <person name="Lipzen A."/>
            <person name="Riley R."/>
            <person name="Barry K."/>
            <person name="Henrissat B."/>
            <person name="Grigoriev I.V."/>
            <person name="Herr J.R."/>
            <person name="Aime M.C."/>
        </authorList>
    </citation>
    <scope>NUCLEOTIDE SEQUENCE</scope>
    <source>
        <strain evidence="7">MCA 3950</strain>
    </source>
</reference>
<gene>
    <name evidence="7" type="ORF">BT62DRAFT_922124</name>
</gene>
<keyword evidence="3" id="KW-0496">Mitochondrion</keyword>
<dbReference type="PANTHER" id="PTHR28235:SF1">
    <property type="entry name" value="SMALL RIBOSOMAL SUBUNIT PROTEIN MS41"/>
    <property type="match status" value="1"/>
</dbReference>
<accession>A0A9P8AQL2</accession>
<feature type="compositionally biased region" description="Basic residues" evidence="5">
    <location>
        <begin position="391"/>
        <end position="408"/>
    </location>
</feature>
<dbReference type="PROSITE" id="PS50097">
    <property type="entry name" value="BTB"/>
    <property type="match status" value="1"/>
</dbReference>
<evidence type="ECO:0000259" key="6">
    <source>
        <dbReference type="PROSITE" id="PS50097"/>
    </source>
</evidence>
<dbReference type="GeneID" id="66106678"/>
<dbReference type="Pfam" id="PF09597">
    <property type="entry name" value="SAM_Ribosomal_mS41"/>
    <property type="match status" value="1"/>
</dbReference>
<evidence type="ECO:0000256" key="3">
    <source>
        <dbReference type="ARBA" id="ARBA00023128"/>
    </source>
</evidence>
<dbReference type="InterPro" id="IPR019083">
    <property type="entry name" value="SAM_Ribosomal_mS41"/>
</dbReference>
<dbReference type="AlphaFoldDB" id="A0A9P8AQL2"/>
<dbReference type="SMART" id="SM01238">
    <property type="entry name" value="IGR"/>
    <property type="match status" value="1"/>
</dbReference>
<dbReference type="EMBL" id="MU250547">
    <property type="protein sequence ID" value="KAG7442987.1"/>
    <property type="molecule type" value="Genomic_DNA"/>
</dbReference>
<dbReference type="PANTHER" id="PTHR28235">
    <property type="entry name" value="PROTEIN FYV4, MITOCHONDRIAL"/>
    <property type="match status" value="1"/>
</dbReference>
<dbReference type="CDD" id="cd18186">
    <property type="entry name" value="BTB_POZ_ZBTB_KLHL-like"/>
    <property type="match status" value="1"/>
</dbReference>
<name>A0A9P8AQL2_9AGAR</name>
<proteinExistence type="inferred from homology"/>
<evidence type="ECO:0000313" key="8">
    <source>
        <dbReference type="Proteomes" id="UP000812287"/>
    </source>
</evidence>
<dbReference type="InterPro" id="IPR011333">
    <property type="entry name" value="SKP1/BTB/POZ_sf"/>
</dbReference>
<keyword evidence="8" id="KW-1185">Reference proteome</keyword>
<dbReference type="Pfam" id="PF00651">
    <property type="entry name" value="BTB"/>
    <property type="match status" value="1"/>
</dbReference>
<dbReference type="OrthoDB" id="2879636at2759"/>